<comment type="caution">
    <text evidence="2">The sequence shown here is derived from an EMBL/GenBank/DDBJ whole genome shotgun (WGS) entry which is preliminary data.</text>
</comment>
<evidence type="ECO:0008006" key="4">
    <source>
        <dbReference type="Google" id="ProtNLM"/>
    </source>
</evidence>
<keyword evidence="3" id="KW-1185">Reference proteome</keyword>
<evidence type="ECO:0000256" key="1">
    <source>
        <dbReference type="SAM" id="MobiDB-lite"/>
    </source>
</evidence>
<reference evidence="2 3" key="1">
    <citation type="submission" date="2016-10" db="EMBL/GenBank/DDBJ databases">
        <title>Evaluation of Human, Animal and Environmental Mycobacterium chelonae Isolates by Core Genome Phylogenomic Analysis, Targeted Gene Comparison, and Anti-microbial Susceptibility Patterns: A Tale of Mistaken Identities.</title>
        <authorList>
            <person name="Fogelson S.B."/>
            <person name="Camus A.C."/>
            <person name="Lorenz W."/>
            <person name="Vasireddy R."/>
            <person name="Vasireddy S."/>
            <person name="Smith T."/>
            <person name="Brown-Elliott B.A."/>
            <person name="Wallace R.J.Jr."/>
            <person name="Hasan N.A."/>
            <person name="Reischl U."/>
            <person name="Sanchez S."/>
        </authorList>
    </citation>
    <scope>NUCLEOTIDE SEQUENCE [LARGE SCALE GENOMIC DNA]</scope>
    <source>
        <strain evidence="2 3">8528</strain>
    </source>
</reference>
<dbReference type="RefSeq" id="WP_070909737.1">
    <property type="nucleotide sequence ID" value="NZ_MLIC01000001.1"/>
</dbReference>
<organism evidence="2 3">
    <name type="scientific">Mycobacteroides saopaulense</name>
    <dbReference type="NCBI Taxonomy" id="1578165"/>
    <lineage>
        <taxon>Bacteria</taxon>
        <taxon>Bacillati</taxon>
        <taxon>Actinomycetota</taxon>
        <taxon>Actinomycetes</taxon>
        <taxon>Mycobacteriales</taxon>
        <taxon>Mycobacteriaceae</taxon>
        <taxon>Mycobacteroides</taxon>
    </lineage>
</organism>
<gene>
    <name evidence="2" type="ORF">BKG73_04160</name>
</gene>
<feature type="region of interest" description="Disordered" evidence="1">
    <location>
        <begin position="1"/>
        <end position="65"/>
    </location>
</feature>
<dbReference type="Pfam" id="PF13814">
    <property type="entry name" value="Replic_Relax"/>
    <property type="match status" value="1"/>
</dbReference>
<accession>A0ABX3C600</accession>
<dbReference type="InterPro" id="IPR025855">
    <property type="entry name" value="Replic_Relax"/>
</dbReference>
<evidence type="ECO:0000313" key="3">
    <source>
        <dbReference type="Proteomes" id="UP000179621"/>
    </source>
</evidence>
<protein>
    <recommendedName>
        <fullName evidence="4">Replication-relaxation</fullName>
    </recommendedName>
</protein>
<feature type="compositionally biased region" description="Basic and acidic residues" evidence="1">
    <location>
        <begin position="1"/>
        <end position="16"/>
    </location>
</feature>
<name>A0ABX3C600_9MYCO</name>
<evidence type="ECO:0000313" key="2">
    <source>
        <dbReference type="EMBL" id="OHU13871.1"/>
    </source>
</evidence>
<sequence>MSGRHRAPDATDHAQHGDPIADPVGWGNAPAVTSENGPIGARNDGAQAGTTSRRPRAAKQRVRSSDIDALRIQLSERDIAILLSVAEHHFMTTGQIEAIHFANHAPEVGARLARRSLARLRRHRLLGCLERRIGGVRAGSAGLVHHLDRTGYRLLADNADRRARGFREPSTRFIDHRLAVAATHVTLIRADQKRDIELAECAIEPASWRRFTGTGGSRLAVKPDLYIETATATDSDLVTAWFLEIDLGTEHIPTLLKKCRDYEAYRRSGIEQDRHGSFPLVIWSMAHHDPAKAHRRRQALAEAIAADRNLSDVLFRIVAPEQLLPLIQQGADR</sequence>
<dbReference type="EMBL" id="MLIH01000002">
    <property type="protein sequence ID" value="OHU13871.1"/>
    <property type="molecule type" value="Genomic_DNA"/>
</dbReference>
<proteinExistence type="predicted"/>
<feature type="compositionally biased region" description="Basic residues" evidence="1">
    <location>
        <begin position="53"/>
        <end position="62"/>
    </location>
</feature>
<dbReference type="Proteomes" id="UP000179621">
    <property type="component" value="Unassembled WGS sequence"/>
</dbReference>